<name>A0A0F9EPL2_9ZZZZ</name>
<gene>
    <name evidence="2" type="ORF">LCGC14_2401680</name>
</gene>
<reference evidence="2" key="1">
    <citation type="journal article" date="2015" name="Nature">
        <title>Complex archaea that bridge the gap between prokaryotes and eukaryotes.</title>
        <authorList>
            <person name="Spang A."/>
            <person name="Saw J.H."/>
            <person name="Jorgensen S.L."/>
            <person name="Zaremba-Niedzwiedzka K."/>
            <person name="Martijn J."/>
            <person name="Lind A.E."/>
            <person name="van Eijk R."/>
            <person name="Schleper C."/>
            <person name="Guy L."/>
            <person name="Ettema T.J."/>
        </authorList>
    </citation>
    <scope>NUCLEOTIDE SEQUENCE</scope>
</reference>
<organism evidence="2">
    <name type="scientific">marine sediment metagenome</name>
    <dbReference type="NCBI Taxonomy" id="412755"/>
    <lineage>
        <taxon>unclassified sequences</taxon>
        <taxon>metagenomes</taxon>
        <taxon>ecological metagenomes</taxon>
    </lineage>
</organism>
<dbReference type="EMBL" id="LAZR01036079">
    <property type="protein sequence ID" value="KKL25798.1"/>
    <property type="molecule type" value="Genomic_DNA"/>
</dbReference>
<comment type="caution">
    <text evidence="2">The sequence shown here is derived from an EMBL/GenBank/DDBJ whole genome shotgun (WGS) entry which is preliminary data.</text>
</comment>
<protein>
    <submittedName>
        <fullName evidence="2">Uncharacterized protein</fullName>
    </submittedName>
</protein>
<dbReference type="AlphaFoldDB" id="A0A0F9EPL2"/>
<evidence type="ECO:0000313" key="2">
    <source>
        <dbReference type="EMBL" id="KKL25798.1"/>
    </source>
</evidence>
<feature type="compositionally biased region" description="Polar residues" evidence="1">
    <location>
        <begin position="27"/>
        <end position="38"/>
    </location>
</feature>
<sequence length="55" mass="5974">MPAVVRKHGSHYDIVDKNTGKVKGHSTTKAQAQKSANARNAAKHGWVPTHGRKSK</sequence>
<feature type="compositionally biased region" description="Basic and acidic residues" evidence="1">
    <location>
        <begin position="10"/>
        <end position="19"/>
    </location>
</feature>
<evidence type="ECO:0000256" key="1">
    <source>
        <dbReference type="SAM" id="MobiDB-lite"/>
    </source>
</evidence>
<feature type="region of interest" description="Disordered" evidence="1">
    <location>
        <begin position="1"/>
        <end position="55"/>
    </location>
</feature>
<proteinExistence type="predicted"/>
<accession>A0A0F9EPL2</accession>